<name>A0A379GEC0_PROMI</name>
<dbReference type="PANTHER" id="PTHR43101">
    <property type="entry name" value="BETA-FRUCTOSIDASE"/>
    <property type="match status" value="1"/>
</dbReference>
<reference evidence="5 6" key="1">
    <citation type="submission" date="2018-06" db="EMBL/GenBank/DDBJ databases">
        <authorList>
            <consortium name="Pathogen Informatics"/>
            <person name="Doyle S."/>
        </authorList>
    </citation>
    <scope>NUCLEOTIDE SEQUENCE [LARGE SCALE GENOMIC DNA]</scope>
    <source>
        <strain evidence="5 6">NCTC11938</strain>
    </source>
</reference>
<evidence type="ECO:0000313" key="5">
    <source>
        <dbReference type="EMBL" id="SUC39292.1"/>
    </source>
</evidence>
<dbReference type="Pfam" id="PF00251">
    <property type="entry name" value="Glyco_hydro_32N"/>
    <property type="match status" value="1"/>
</dbReference>
<dbReference type="AlphaFoldDB" id="A0A379GEC0"/>
<dbReference type="GO" id="GO:0051669">
    <property type="term" value="F:fructan beta-fructosidase activity"/>
    <property type="evidence" value="ECO:0007669"/>
    <property type="project" value="UniProtKB-EC"/>
</dbReference>
<sequence>MKQRLEQSTTALNALQKKRGEQFYPQFHLAAPAGWLNDPNGLVYHNGLYHAFYQHHPFSELWGPMHWGHATSKDMIHWQHQPIALARAMSMIKVVAFPDQR</sequence>
<dbReference type="SUPFAM" id="SSF75005">
    <property type="entry name" value="Arabinanase/levansucrase/invertase"/>
    <property type="match status" value="1"/>
</dbReference>
<accession>A0A379GEC0</accession>
<protein>
    <submittedName>
        <fullName evidence="5">Sucrose-6-phosphate hydrolase (Sucrase) (Invertase)</fullName>
        <ecNumber evidence="5">3.2.1.80</ecNumber>
    </submittedName>
</protein>
<gene>
    <name evidence="5" type="primary">cscA_2</name>
    <name evidence="5" type="ORF">NCTC11938_03578</name>
</gene>
<dbReference type="Proteomes" id="UP000254191">
    <property type="component" value="Unassembled WGS sequence"/>
</dbReference>
<dbReference type="InterPro" id="IPR023296">
    <property type="entry name" value="Glyco_hydro_beta-prop_sf"/>
</dbReference>
<dbReference type="EC" id="3.2.1.80" evidence="5"/>
<evidence type="ECO:0000256" key="3">
    <source>
        <dbReference type="ARBA" id="ARBA00023295"/>
    </source>
</evidence>
<comment type="similarity">
    <text evidence="1">Belongs to the glycosyl hydrolase 32 family.</text>
</comment>
<evidence type="ECO:0000256" key="1">
    <source>
        <dbReference type="ARBA" id="ARBA00009902"/>
    </source>
</evidence>
<dbReference type="Gene3D" id="2.115.10.20">
    <property type="entry name" value="Glycosyl hydrolase domain, family 43"/>
    <property type="match status" value="1"/>
</dbReference>
<proteinExistence type="inferred from homology"/>
<organism evidence="5 6">
    <name type="scientific">Proteus mirabilis</name>
    <dbReference type="NCBI Taxonomy" id="584"/>
    <lineage>
        <taxon>Bacteria</taxon>
        <taxon>Pseudomonadati</taxon>
        <taxon>Pseudomonadota</taxon>
        <taxon>Gammaproteobacteria</taxon>
        <taxon>Enterobacterales</taxon>
        <taxon>Morganellaceae</taxon>
        <taxon>Proteus</taxon>
    </lineage>
</organism>
<evidence type="ECO:0000313" key="6">
    <source>
        <dbReference type="Proteomes" id="UP000254191"/>
    </source>
</evidence>
<keyword evidence="2 5" id="KW-0378">Hydrolase</keyword>
<dbReference type="InterPro" id="IPR013148">
    <property type="entry name" value="Glyco_hydro_32_N"/>
</dbReference>
<dbReference type="EMBL" id="UGTS01000006">
    <property type="protein sequence ID" value="SUC39292.1"/>
    <property type="molecule type" value="Genomic_DNA"/>
</dbReference>
<keyword evidence="3 5" id="KW-0326">Glycosidase</keyword>
<feature type="domain" description="Glycosyl hydrolase family 32 N-terminal" evidence="4">
    <location>
        <begin position="28"/>
        <end position="88"/>
    </location>
</feature>
<dbReference type="InterPro" id="IPR051214">
    <property type="entry name" value="GH32_Enzymes"/>
</dbReference>
<evidence type="ECO:0000256" key="2">
    <source>
        <dbReference type="ARBA" id="ARBA00022801"/>
    </source>
</evidence>
<evidence type="ECO:0000259" key="4">
    <source>
        <dbReference type="Pfam" id="PF00251"/>
    </source>
</evidence>
<dbReference type="PANTHER" id="PTHR43101:SF1">
    <property type="entry name" value="BETA-FRUCTOSIDASE"/>
    <property type="match status" value="1"/>
</dbReference>